<reference evidence="4 5" key="1">
    <citation type="submission" date="2025-04" db="UniProtKB">
        <authorList>
            <consortium name="RefSeq"/>
        </authorList>
    </citation>
    <scope>IDENTIFICATION</scope>
    <source>
        <tissue evidence="4 5">Young leaves</tissue>
    </source>
</reference>
<evidence type="ECO:0000259" key="2">
    <source>
        <dbReference type="Pfam" id="PF16561"/>
    </source>
</evidence>
<dbReference type="Gene3D" id="2.60.40.10">
    <property type="entry name" value="Immunoglobulins"/>
    <property type="match status" value="1"/>
</dbReference>
<name>A0A6J1FZI9_CUCMO</name>
<dbReference type="RefSeq" id="XP_022944966.1">
    <property type="nucleotide sequence ID" value="XM_023089198.1"/>
</dbReference>
<dbReference type="InterPro" id="IPR032640">
    <property type="entry name" value="AMPK1_CBM"/>
</dbReference>
<dbReference type="SUPFAM" id="SSF81296">
    <property type="entry name" value="E set domains"/>
    <property type="match status" value="1"/>
</dbReference>
<dbReference type="InterPro" id="IPR013783">
    <property type="entry name" value="Ig-like_fold"/>
</dbReference>
<evidence type="ECO:0000256" key="1">
    <source>
        <dbReference type="SAM" id="Coils"/>
    </source>
</evidence>
<gene>
    <name evidence="4 5" type="primary">LOC111449347</name>
</gene>
<dbReference type="PANTHER" id="PTHR47434:SF1">
    <property type="entry name" value="PROTEIN PTST HOMOLOG 2, CHLOROPLASTIC"/>
    <property type="match status" value="1"/>
</dbReference>
<dbReference type="InterPro" id="IPR014756">
    <property type="entry name" value="Ig_E-set"/>
</dbReference>
<evidence type="ECO:0000313" key="4">
    <source>
        <dbReference type="RefSeq" id="XP_022944966.1"/>
    </source>
</evidence>
<accession>A0A6J1FZI9</accession>
<dbReference type="GeneID" id="111449347"/>
<dbReference type="CDD" id="cd02859">
    <property type="entry name" value="E_set_AMPKbeta_like_N"/>
    <property type="match status" value="1"/>
</dbReference>
<dbReference type="Proteomes" id="UP000504609">
    <property type="component" value="Unplaced"/>
</dbReference>
<feature type="coiled-coil region" evidence="1">
    <location>
        <begin position="401"/>
        <end position="467"/>
    </location>
</feature>
<sequence>MLLFTNVLPTSYFFPTPFGCLSPGVFPSIVFVSRCGGMAATERRCSLLSSKGMFYGCSGFVRRCKDLDREGNFALEAEILEFMESSRNPEAFPSKKDLIEAGREDLVDAIVKKGGWLCLGWNLNDEEDGGIEQLYLEDRESILATHWDSFGEFNSFKSDERQRFATDVSPIASSSTSSSFTSRSQVCYSMPMKGTLNFYDNKMLCQDVNDTNFTNRETVVEHESGIEGMLNRLERERNVTFGTGKNCLHPETTVKETVADLQEIPISTPLSAKEGKWNNLGSYLSKNSSPVQINGQGGSVSSEVQGTWSTFKTDLPDGDFKGSEMALSEGRSREVLDVLRYETLGSRGDPTNSNSGEEEMSHNQIQRHIQNLQLELSSVIGSLRSNSFASEKGQSKSSDDLLELSDAFEFQENEILNAKDKLRSIRAKIAVVEGKMALTIIDAQKVVEEKQKRINCARRALQFLRTACVVWPNSAAEVLLVGSFDGWSTQRKMERSSTGVFSLFLKLYPGKYEIKFIVDGQWKIDPLRPIVRSDGYENNLLIVT</sequence>
<dbReference type="GO" id="GO:0009507">
    <property type="term" value="C:chloroplast"/>
    <property type="evidence" value="ECO:0007669"/>
    <property type="project" value="UniProtKB-ARBA"/>
</dbReference>
<dbReference type="AlphaFoldDB" id="A0A6J1FZI9"/>
<organism evidence="3 4">
    <name type="scientific">Cucurbita moschata</name>
    <name type="common">Winter crookneck squash</name>
    <name type="synonym">Cucurbita pepo var. moschata</name>
    <dbReference type="NCBI Taxonomy" id="3662"/>
    <lineage>
        <taxon>Eukaryota</taxon>
        <taxon>Viridiplantae</taxon>
        <taxon>Streptophyta</taxon>
        <taxon>Embryophyta</taxon>
        <taxon>Tracheophyta</taxon>
        <taxon>Spermatophyta</taxon>
        <taxon>Magnoliopsida</taxon>
        <taxon>eudicotyledons</taxon>
        <taxon>Gunneridae</taxon>
        <taxon>Pentapetalae</taxon>
        <taxon>rosids</taxon>
        <taxon>fabids</taxon>
        <taxon>Cucurbitales</taxon>
        <taxon>Cucurbitaceae</taxon>
        <taxon>Cucurbiteae</taxon>
        <taxon>Cucurbita</taxon>
    </lineage>
</organism>
<protein>
    <submittedName>
        <fullName evidence="4 5">Protein PTST homolog 2, chloroplastic-like isoform X1</fullName>
    </submittedName>
</protein>
<keyword evidence="3" id="KW-1185">Reference proteome</keyword>
<evidence type="ECO:0000313" key="5">
    <source>
        <dbReference type="RefSeq" id="XP_022944968.1"/>
    </source>
</evidence>
<dbReference type="Pfam" id="PF16561">
    <property type="entry name" value="AMPK1_CBM"/>
    <property type="match status" value="1"/>
</dbReference>
<dbReference type="RefSeq" id="XP_022944968.1">
    <property type="nucleotide sequence ID" value="XM_023089200.1"/>
</dbReference>
<keyword evidence="1" id="KW-0175">Coiled coil</keyword>
<feature type="domain" description="AMP-activated protein kinase glycogen-binding" evidence="2">
    <location>
        <begin position="469"/>
        <end position="543"/>
    </location>
</feature>
<dbReference type="PANTHER" id="PTHR47434">
    <property type="entry name" value="PROTEIN PTST HOMOLOG 3, CHLOROPLASTIC"/>
    <property type="match status" value="1"/>
</dbReference>
<evidence type="ECO:0000313" key="3">
    <source>
        <dbReference type="Proteomes" id="UP000504609"/>
    </source>
</evidence>
<dbReference type="KEGG" id="cmos:111449347"/>
<proteinExistence type="predicted"/>